<name>A0ABR7TWQ7_9BACT</name>
<dbReference type="EMBL" id="JACVFC010000004">
    <property type="protein sequence ID" value="MBC9934048.1"/>
    <property type="molecule type" value="Genomic_DNA"/>
</dbReference>
<evidence type="ECO:0000313" key="2">
    <source>
        <dbReference type="EMBL" id="MBC9934048.1"/>
    </source>
</evidence>
<feature type="chain" id="PRO_5045440994" evidence="1">
    <location>
        <begin position="19"/>
        <end position="169"/>
    </location>
</feature>
<proteinExistence type="predicted"/>
<feature type="signal peptide" evidence="1">
    <location>
        <begin position="1"/>
        <end position="18"/>
    </location>
</feature>
<keyword evidence="1" id="KW-0732">Signal</keyword>
<evidence type="ECO:0000256" key="1">
    <source>
        <dbReference type="SAM" id="SignalP"/>
    </source>
</evidence>
<protein>
    <submittedName>
        <fullName evidence="2">Uncharacterized protein</fullName>
    </submittedName>
</protein>
<organism evidence="2 3">
    <name type="scientific">Chitinophaga qingshengii</name>
    <dbReference type="NCBI Taxonomy" id="1569794"/>
    <lineage>
        <taxon>Bacteria</taxon>
        <taxon>Pseudomonadati</taxon>
        <taxon>Bacteroidota</taxon>
        <taxon>Chitinophagia</taxon>
        <taxon>Chitinophagales</taxon>
        <taxon>Chitinophagaceae</taxon>
        <taxon>Chitinophaga</taxon>
    </lineage>
</organism>
<evidence type="ECO:0000313" key="3">
    <source>
        <dbReference type="Proteomes" id="UP000659124"/>
    </source>
</evidence>
<sequence length="169" mass="19967">MRIFLVIFLLLPFQYAFSQSLTLADFDTIVSKQHQQKGLTPDVYRFINGKIDFASIYGSNASNGDFRLKGETFKKRKTKELLWVEIKEHDARRKLITCSMGYTAPALVISKMKEDLLRNGYKYRKKKKYYIKRKNRREYMTAEVKKHSVYVSEFDDQPEILFTGVKQLK</sequence>
<dbReference type="RefSeq" id="WP_188091144.1">
    <property type="nucleotide sequence ID" value="NZ_JACVFC010000004.1"/>
</dbReference>
<comment type="caution">
    <text evidence="2">The sequence shown here is derived from an EMBL/GenBank/DDBJ whole genome shotgun (WGS) entry which is preliminary data.</text>
</comment>
<reference evidence="2 3" key="1">
    <citation type="submission" date="2020-09" db="EMBL/GenBank/DDBJ databases">
        <title>Genome sequences of type strains of Chitinophaga qingshengii and Chitinophaga varians.</title>
        <authorList>
            <person name="Kittiwongwattana C."/>
        </authorList>
    </citation>
    <scope>NUCLEOTIDE SEQUENCE [LARGE SCALE GENOMIC DNA]</scope>
    <source>
        <strain evidence="2 3">JCM 30026</strain>
    </source>
</reference>
<dbReference type="Proteomes" id="UP000659124">
    <property type="component" value="Unassembled WGS sequence"/>
</dbReference>
<accession>A0ABR7TWQ7</accession>
<keyword evidence="3" id="KW-1185">Reference proteome</keyword>
<gene>
    <name evidence="2" type="ORF">ICL07_26910</name>
</gene>